<feature type="domain" description="SIS" evidence="7">
    <location>
        <begin position="52"/>
        <end position="194"/>
    </location>
</feature>
<dbReference type="CDD" id="cd05014">
    <property type="entry name" value="SIS_Kpsf"/>
    <property type="match status" value="1"/>
</dbReference>
<dbReference type="NCBIfam" id="TIGR00393">
    <property type="entry name" value="kpsF"/>
    <property type="match status" value="1"/>
</dbReference>
<reference evidence="8 9" key="1">
    <citation type="submission" date="2024-02" db="EMBL/GenBank/DDBJ databases">
        <authorList>
            <person name="Vignale AGUSTIN F."/>
            <person name="Sosa J E."/>
            <person name="Modenutti C."/>
        </authorList>
    </citation>
    <scope>NUCLEOTIDE SEQUENCE [LARGE SCALE GENOMIC DNA]</scope>
</reference>
<protein>
    <recommendedName>
        <fullName evidence="10">Arabinose 5-phosphate isomerase</fullName>
    </recommendedName>
</protein>
<dbReference type="InterPro" id="IPR004800">
    <property type="entry name" value="KdsD/KpsF-type"/>
</dbReference>
<dbReference type="InterPro" id="IPR035474">
    <property type="entry name" value="SIS_Kpsf"/>
</dbReference>
<dbReference type="SUPFAM" id="SSF53697">
    <property type="entry name" value="SIS domain"/>
    <property type="match status" value="1"/>
</dbReference>
<keyword evidence="9" id="KW-1185">Reference proteome</keyword>
<comment type="caution">
    <text evidence="8">The sequence shown here is derived from an EMBL/GenBank/DDBJ whole genome shotgun (WGS) entry which is preliminary data.</text>
</comment>
<feature type="site" description="Catalytically relevant" evidence="4">
    <location>
        <position position="203"/>
    </location>
</feature>
<dbReference type="PANTHER" id="PTHR47476">
    <property type="match status" value="1"/>
</dbReference>
<accession>A0ABC8SCK6</accession>
<evidence type="ECO:0008006" key="10">
    <source>
        <dbReference type="Google" id="ProtNLM"/>
    </source>
</evidence>
<evidence type="ECO:0000259" key="7">
    <source>
        <dbReference type="PROSITE" id="PS51464"/>
    </source>
</evidence>
<feature type="site" description="Catalytically relevant" evidence="4">
    <location>
        <position position="69"/>
    </location>
</feature>
<dbReference type="PROSITE" id="PS51371">
    <property type="entry name" value="CBS"/>
    <property type="match status" value="2"/>
</dbReference>
<keyword evidence="3 5" id="KW-0129">CBS domain</keyword>
<feature type="domain" description="CBS" evidence="6">
    <location>
        <begin position="220"/>
        <end position="279"/>
    </location>
</feature>
<dbReference type="InterPro" id="IPR046348">
    <property type="entry name" value="SIS_dom_sf"/>
</dbReference>
<dbReference type="Pfam" id="PF01380">
    <property type="entry name" value="SIS"/>
    <property type="match status" value="1"/>
</dbReference>
<evidence type="ECO:0000256" key="5">
    <source>
        <dbReference type="PROSITE-ProRule" id="PRU00703"/>
    </source>
</evidence>
<proteinExistence type="inferred from homology"/>
<evidence type="ECO:0000256" key="2">
    <source>
        <dbReference type="ARBA" id="ARBA00022737"/>
    </source>
</evidence>
<dbReference type="Proteomes" id="UP001642360">
    <property type="component" value="Unassembled WGS sequence"/>
</dbReference>
<dbReference type="EMBL" id="CAUOFW020002592">
    <property type="protein sequence ID" value="CAK9154850.1"/>
    <property type="molecule type" value="Genomic_DNA"/>
</dbReference>
<gene>
    <name evidence="8" type="ORF">ILEXP_LOCUS23205</name>
</gene>
<evidence type="ECO:0000313" key="9">
    <source>
        <dbReference type="Proteomes" id="UP001642360"/>
    </source>
</evidence>
<dbReference type="Gene3D" id="3.40.50.10490">
    <property type="entry name" value="Glucose-6-phosphate isomerase like protein, domain 1"/>
    <property type="match status" value="1"/>
</dbReference>
<dbReference type="PIRSF" id="PIRSF004692">
    <property type="entry name" value="KdsD_KpsF"/>
    <property type="match status" value="1"/>
</dbReference>
<comment type="similarity">
    <text evidence="1">Belongs to the SIS family. GutQ/KpsF subfamily.</text>
</comment>
<dbReference type="InterPro" id="IPR046342">
    <property type="entry name" value="CBS_dom_sf"/>
</dbReference>
<sequence length="376" mass="40719">MGSLSSPSGLSLPSKPTTQIDPNHLLNLFKSQQKYLNHFFQNLDLTQTLTFTQTLLKTQGTIFFTGVGKSGFVAQKISQTLISLGIKSGFLSPVDALHGDIGILSNQDILVLFSKSGNTEELLRLVPCAKGKGVFLISVTSKLPNSLTGLCDMNVHLPLERELCPFDLAPVTSTAIQMVFGDTVAIALMDARNLTKNEYAANHPAGRIGKSLIFKVKDVMKKQEELPVCREGDLIMDQLVELTSKGCGCLLVIDGEFHLIGTFTDGDLRRTLKASGEDIFKLTVGEMCNRNPRTISPNAMAVEAMQKMEAPPSPVQFLPVINHENILIGIVTLHGLVSAGTWLSSWCSEGLPAQYGGQVLGGTFAHIKAHLVSSHY</sequence>
<dbReference type="Gene3D" id="3.10.580.10">
    <property type="entry name" value="CBS-domain"/>
    <property type="match status" value="1"/>
</dbReference>
<evidence type="ECO:0000256" key="4">
    <source>
        <dbReference type="PIRSR" id="PIRSR004692-3"/>
    </source>
</evidence>
<dbReference type="PANTHER" id="PTHR47476:SF2">
    <property type="entry name" value="ARABINOSE 5-PHOSPHATE ISOMERASE-RELATED"/>
    <property type="match status" value="1"/>
</dbReference>
<feature type="non-terminal residue" evidence="8">
    <location>
        <position position="376"/>
    </location>
</feature>
<evidence type="ECO:0000256" key="1">
    <source>
        <dbReference type="ARBA" id="ARBA00008165"/>
    </source>
</evidence>
<evidence type="ECO:0000256" key="3">
    <source>
        <dbReference type="ARBA" id="ARBA00023122"/>
    </source>
</evidence>
<feature type="site" description="Catalytically relevant" evidence="4">
    <location>
        <position position="121"/>
    </location>
</feature>
<name>A0ABC8SCK6_9AQUA</name>
<dbReference type="InterPro" id="IPR001347">
    <property type="entry name" value="SIS_dom"/>
</dbReference>
<evidence type="ECO:0000259" key="6">
    <source>
        <dbReference type="PROSITE" id="PS51371"/>
    </source>
</evidence>
<feature type="site" description="Catalytically relevant" evidence="4">
    <location>
        <position position="162"/>
    </location>
</feature>
<dbReference type="InterPro" id="IPR000644">
    <property type="entry name" value="CBS_dom"/>
</dbReference>
<organism evidence="8 9">
    <name type="scientific">Ilex paraguariensis</name>
    <name type="common">yerba mate</name>
    <dbReference type="NCBI Taxonomy" id="185542"/>
    <lineage>
        <taxon>Eukaryota</taxon>
        <taxon>Viridiplantae</taxon>
        <taxon>Streptophyta</taxon>
        <taxon>Embryophyta</taxon>
        <taxon>Tracheophyta</taxon>
        <taxon>Spermatophyta</taxon>
        <taxon>Magnoliopsida</taxon>
        <taxon>eudicotyledons</taxon>
        <taxon>Gunneridae</taxon>
        <taxon>Pentapetalae</taxon>
        <taxon>asterids</taxon>
        <taxon>campanulids</taxon>
        <taxon>Aquifoliales</taxon>
        <taxon>Aquifoliaceae</taxon>
        <taxon>Ilex</taxon>
    </lineage>
</organism>
<dbReference type="SMART" id="SM00116">
    <property type="entry name" value="CBS"/>
    <property type="match status" value="2"/>
</dbReference>
<dbReference type="Pfam" id="PF00571">
    <property type="entry name" value="CBS"/>
    <property type="match status" value="2"/>
</dbReference>
<dbReference type="AlphaFoldDB" id="A0ABC8SCK6"/>
<dbReference type="PROSITE" id="PS51464">
    <property type="entry name" value="SIS"/>
    <property type="match status" value="1"/>
</dbReference>
<evidence type="ECO:0000313" key="8">
    <source>
        <dbReference type="EMBL" id="CAK9154850.1"/>
    </source>
</evidence>
<dbReference type="CDD" id="cd04604">
    <property type="entry name" value="CBS_pair_SIS_assoc"/>
    <property type="match status" value="1"/>
</dbReference>
<keyword evidence="2" id="KW-0677">Repeat</keyword>
<feature type="domain" description="CBS" evidence="6">
    <location>
        <begin position="288"/>
        <end position="349"/>
    </location>
</feature>